<feature type="compositionally biased region" description="Basic and acidic residues" evidence="1">
    <location>
        <begin position="410"/>
        <end position="426"/>
    </location>
</feature>
<sequence>MAYVAVTGGQKAIEQADLLTQYYRLKDSNAPIAVNAIEKQLRLLVDRIMSEGGLYAPEHAAVALKQAEGDPSEAAFLIRAYRSTLPRNHYSQVIEPAGMRIIRRISSSFRDIPGGQLLGPTYDYTHRMLKFSLRGEDERAIEEFVDTYLRDADPEAQSVANDRAVEKPAGENNHEASELLRENNPAAGETNRENDRAALESTQENGPQTGAPLTFVKVADLLREQGLMGRTERKEIEPYDITREKLTFPAPRSARLQTLTRGETGAMTALAYSSMRGYGAVHPTIGELRVGYAPVYVPYPGGDGGADDDALYIGEVMLTEVESINSFTQNQAGKIEFLLGYGLCFGQNELKAIAMSILERSLETTGPAPAQDEEFVLLHIDSVESNGFVSHLKLPHYITFQSSLDRIRDTQARTAQPKEEQKKEAAPDETQLQPARV</sequence>
<dbReference type="GO" id="GO:0016829">
    <property type="term" value="F:lyase activity"/>
    <property type="evidence" value="ECO:0007669"/>
    <property type="project" value="UniProtKB-KW"/>
</dbReference>
<feature type="compositionally biased region" description="Basic and acidic residues" evidence="1">
    <location>
        <begin position="163"/>
        <end position="181"/>
    </location>
</feature>
<dbReference type="AlphaFoldDB" id="A0A4Q9DHI8"/>
<dbReference type="RefSeq" id="WP_131017799.1">
    <property type="nucleotide sequence ID" value="NZ_SIRE01000031.1"/>
</dbReference>
<evidence type="ECO:0000256" key="1">
    <source>
        <dbReference type="SAM" id="MobiDB-lite"/>
    </source>
</evidence>
<dbReference type="GO" id="GO:0019634">
    <property type="term" value="P:organic phosphonate metabolic process"/>
    <property type="evidence" value="ECO:0007669"/>
    <property type="project" value="InterPro"/>
</dbReference>
<keyword evidence="3" id="KW-1185">Reference proteome</keyword>
<comment type="caution">
    <text evidence="2">The sequence shown here is derived from an EMBL/GenBank/DDBJ whole genome shotgun (WGS) entry which is preliminary data.</text>
</comment>
<protein>
    <submittedName>
        <fullName evidence="2">Carbon-phosphorus lyase</fullName>
    </submittedName>
</protein>
<evidence type="ECO:0000313" key="2">
    <source>
        <dbReference type="EMBL" id="TBL70525.1"/>
    </source>
</evidence>
<dbReference type="InterPro" id="IPR008773">
    <property type="entry name" value="PhnI"/>
</dbReference>
<feature type="region of interest" description="Disordered" evidence="1">
    <location>
        <begin position="410"/>
        <end position="437"/>
    </location>
</feature>
<proteinExistence type="predicted"/>
<reference evidence="2 3" key="1">
    <citation type="submission" date="2019-02" db="EMBL/GenBank/DDBJ databases">
        <title>Paenibacillus sp. nov., isolated from surface-sterilized tissue of Thalictrum simplex L.</title>
        <authorList>
            <person name="Tuo L."/>
        </authorList>
    </citation>
    <scope>NUCLEOTIDE SEQUENCE [LARGE SCALE GENOMIC DNA]</scope>
    <source>
        <strain evidence="2 3">N2SHLJ1</strain>
    </source>
</reference>
<gene>
    <name evidence="2" type="ORF">EYB31_32915</name>
</gene>
<dbReference type="Proteomes" id="UP000293142">
    <property type="component" value="Unassembled WGS sequence"/>
</dbReference>
<organism evidence="2 3">
    <name type="scientific">Paenibacillus thalictri</name>
    <dbReference type="NCBI Taxonomy" id="2527873"/>
    <lineage>
        <taxon>Bacteria</taxon>
        <taxon>Bacillati</taxon>
        <taxon>Bacillota</taxon>
        <taxon>Bacilli</taxon>
        <taxon>Bacillales</taxon>
        <taxon>Paenibacillaceae</taxon>
        <taxon>Paenibacillus</taxon>
    </lineage>
</organism>
<accession>A0A4Q9DHI8</accession>
<evidence type="ECO:0000313" key="3">
    <source>
        <dbReference type="Proteomes" id="UP000293142"/>
    </source>
</evidence>
<keyword evidence="2" id="KW-0456">Lyase</keyword>
<name>A0A4Q9DHI8_9BACL</name>
<dbReference type="EMBL" id="SIRE01000031">
    <property type="protein sequence ID" value="TBL70525.1"/>
    <property type="molecule type" value="Genomic_DNA"/>
</dbReference>
<dbReference type="OrthoDB" id="9790536at2"/>
<dbReference type="Pfam" id="PF05861">
    <property type="entry name" value="PhnI"/>
    <property type="match status" value="1"/>
</dbReference>
<feature type="region of interest" description="Disordered" evidence="1">
    <location>
        <begin position="157"/>
        <end position="193"/>
    </location>
</feature>